<dbReference type="Proteomes" id="UP000738349">
    <property type="component" value="Unassembled WGS sequence"/>
</dbReference>
<feature type="region of interest" description="Disordered" evidence="1">
    <location>
        <begin position="82"/>
        <end position="114"/>
    </location>
</feature>
<sequence length="114" mass="12479">MGQDEARRKRGMPSLMAWPVLPSSVRARSAYRVSIADCRQQTADCSASGTLYEQRGTGVGARLVRPLARWTDFNIDGGLAFRTRNRPASNKHSARNQTGARTTVQARTPGAMSE</sequence>
<name>A0A9P9D990_9HYPO</name>
<proteinExistence type="predicted"/>
<keyword evidence="3" id="KW-1185">Reference proteome</keyword>
<dbReference type="EMBL" id="JAGMUV010000032">
    <property type="protein sequence ID" value="KAH7114656.1"/>
    <property type="molecule type" value="Genomic_DNA"/>
</dbReference>
<feature type="compositionally biased region" description="Polar residues" evidence="1">
    <location>
        <begin position="86"/>
        <end position="106"/>
    </location>
</feature>
<reference evidence="2" key="1">
    <citation type="journal article" date="2021" name="Nat. Commun.">
        <title>Genetic determinants of endophytism in the Arabidopsis root mycobiome.</title>
        <authorList>
            <person name="Mesny F."/>
            <person name="Miyauchi S."/>
            <person name="Thiergart T."/>
            <person name="Pickel B."/>
            <person name="Atanasova L."/>
            <person name="Karlsson M."/>
            <person name="Huettel B."/>
            <person name="Barry K.W."/>
            <person name="Haridas S."/>
            <person name="Chen C."/>
            <person name="Bauer D."/>
            <person name="Andreopoulos W."/>
            <person name="Pangilinan J."/>
            <person name="LaButti K."/>
            <person name="Riley R."/>
            <person name="Lipzen A."/>
            <person name="Clum A."/>
            <person name="Drula E."/>
            <person name="Henrissat B."/>
            <person name="Kohler A."/>
            <person name="Grigoriev I.V."/>
            <person name="Martin F.M."/>
            <person name="Hacquard S."/>
        </authorList>
    </citation>
    <scope>NUCLEOTIDE SEQUENCE</scope>
    <source>
        <strain evidence="2">MPI-CAGE-AT-0147</strain>
    </source>
</reference>
<comment type="caution">
    <text evidence="2">The sequence shown here is derived from an EMBL/GenBank/DDBJ whole genome shotgun (WGS) entry which is preliminary data.</text>
</comment>
<evidence type="ECO:0000256" key="1">
    <source>
        <dbReference type="SAM" id="MobiDB-lite"/>
    </source>
</evidence>
<accession>A0A9P9D990</accession>
<feature type="non-terminal residue" evidence="2">
    <location>
        <position position="1"/>
    </location>
</feature>
<gene>
    <name evidence="2" type="ORF">EDB81DRAFT_862372</name>
</gene>
<organism evidence="2 3">
    <name type="scientific">Dactylonectria macrodidyma</name>
    <dbReference type="NCBI Taxonomy" id="307937"/>
    <lineage>
        <taxon>Eukaryota</taxon>
        <taxon>Fungi</taxon>
        <taxon>Dikarya</taxon>
        <taxon>Ascomycota</taxon>
        <taxon>Pezizomycotina</taxon>
        <taxon>Sordariomycetes</taxon>
        <taxon>Hypocreomycetidae</taxon>
        <taxon>Hypocreales</taxon>
        <taxon>Nectriaceae</taxon>
        <taxon>Dactylonectria</taxon>
    </lineage>
</organism>
<protein>
    <submittedName>
        <fullName evidence="2">Uncharacterized protein</fullName>
    </submittedName>
</protein>
<evidence type="ECO:0000313" key="2">
    <source>
        <dbReference type="EMBL" id="KAH7114656.1"/>
    </source>
</evidence>
<dbReference type="AlphaFoldDB" id="A0A9P9D990"/>
<evidence type="ECO:0000313" key="3">
    <source>
        <dbReference type="Proteomes" id="UP000738349"/>
    </source>
</evidence>